<protein>
    <submittedName>
        <fullName evidence="1">OLC1v1036025C1</fullName>
    </submittedName>
</protein>
<evidence type="ECO:0000313" key="2">
    <source>
        <dbReference type="Proteomes" id="UP001161247"/>
    </source>
</evidence>
<organism evidence="1 2">
    <name type="scientific">Oldenlandia corymbosa var. corymbosa</name>
    <dbReference type="NCBI Taxonomy" id="529605"/>
    <lineage>
        <taxon>Eukaryota</taxon>
        <taxon>Viridiplantae</taxon>
        <taxon>Streptophyta</taxon>
        <taxon>Embryophyta</taxon>
        <taxon>Tracheophyta</taxon>
        <taxon>Spermatophyta</taxon>
        <taxon>Magnoliopsida</taxon>
        <taxon>eudicotyledons</taxon>
        <taxon>Gunneridae</taxon>
        <taxon>Pentapetalae</taxon>
        <taxon>asterids</taxon>
        <taxon>lamiids</taxon>
        <taxon>Gentianales</taxon>
        <taxon>Rubiaceae</taxon>
        <taxon>Rubioideae</taxon>
        <taxon>Spermacoceae</taxon>
        <taxon>Hedyotis-Oldenlandia complex</taxon>
        <taxon>Oldenlandia</taxon>
    </lineage>
</organism>
<keyword evidence="2" id="KW-1185">Reference proteome</keyword>
<evidence type="ECO:0000313" key="1">
    <source>
        <dbReference type="EMBL" id="CAI9099240.1"/>
    </source>
</evidence>
<dbReference type="Proteomes" id="UP001161247">
    <property type="component" value="Chromosome 3"/>
</dbReference>
<accession>A0AAV1CW91</accession>
<reference evidence="1" key="1">
    <citation type="submission" date="2023-03" db="EMBL/GenBank/DDBJ databases">
        <authorList>
            <person name="Julca I."/>
        </authorList>
    </citation>
    <scope>NUCLEOTIDE SEQUENCE</scope>
</reference>
<proteinExistence type="predicted"/>
<name>A0AAV1CW91_OLDCO</name>
<gene>
    <name evidence="1" type="ORF">OLC1_LOCUS9301</name>
</gene>
<dbReference type="AlphaFoldDB" id="A0AAV1CW91"/>
<sequence>MFGLVRLQAAKEGGRKVKIARTAVVVELLKQPELIGQPEMDLIELIANCWSDRRFEDFAPFCNLKVGLS</sequence>
<dbReference type="EMBL" id="OX459120">
    <property type="protein sequence ID" value="CAI9099240.1"/>
    <property type="molecule type" value="Genomic_DNA"/>
</dbReference>